<comment type="subcellular location">
    <subcellularLocation>
        <location evidence="1 8">Cell membrane</location>
        <topology evidence="1 8">Multi-pass membrane protein</topology>
    </subcellularLocation>
</comment>
<dbReference type="InterPro" id="IPR035906">
    <property type="entry name" value="MetI-like_sf"/>
</dbReference>
<sequence>MLVLALPALLVILLLVVLPVGWLAWQSVYHNGFTLENYRRIWSEDIYWRSFALTFQISLLVTLFALLLGYPIAYAASIAPRRWAIVILALVVLPFWTSVLVRAYAWLALLQRTGVINQLLRQFGVIDEPLPLVHNTFGTVVATLHILLPFMVLPLYATMQQIPRDLMQAGASLGAGPMLTFWRIFLPLSLPGVLAGSTLVFVLALGFYITPELLGGGRTIMISMLVSRNVELYDQWGAASAIGVVLLVAVGAIFFAVSRFIPLDRVLGQK</sequence>
<dbReference type="PANTHER" id="PTHR42929">
    <property type="entry name" value="INNER MEMBRANE ABC TRANSPORTER PERMEASE PROTEIN YDCU-RELATED-RELATED"/>
    <property type="match status" value="1"/>
</dbReference>
<dbReference type="GO" id="GO:0005886">
    <property type="term" value="C:plasma membrane"/>
    <property type="evidence" value="ECO:0007669"/>
    <property type="project" value="UniProtKB-SubCell"/>
</dbReference>
<dbReference type="OrthoDB" id="9807047at2"/>
<comment type="similarity">
    <text evidence="2">Belongs to the binding-protein-dependent transport system permease family. CysTW subfamily.</text>
</comment>
<feature type="transmembrane region" description="Helical" evidence="8">
    <location>
        <begin position="236"/>
        <end position="261"/>
    </location>
</feature>
<dbReference type="Pfam" id="PF00528">
    <property type="entry name" value="BPD_transp_1"/>
    <property type="match status" value="1"/>
</dbReference>
<protein>
    <submittedName>
        <fullName evidence="10">ABC transporter permease</fullName>
    </submittedName>
</protein>
<feature type="transmembrane region" description="Helical" evidence="8">
    <location>
        <begin position="192"/>
        <end position="215"/>
    </location>
</feature>
<dbReference type="InterPro" id="IPR000515">
    <property type="entry name" value="MetI-like"/>
</dbReference>
<evidence type="ECO:0000259" key="9">
    <source>
        <dbReference type="PROSITE" id="PS50928"/>
    </source>
</evidence>
<dbReference type="PROSITE" id="PS50928">
    <property type="entry name" value="ABC_TM1"/>
    <property type="match status" value="1"/>
</dbReference>
<evidence type="ECO:0000256" key="3">
    <source>
        <dbReference type="ARBA" id="ARBA00022448"/>
    </source>
</evidence>
<name>A0A1B1URY7_9BRAD</name>
<evidence type="ECO:0000256" key="4">
    <source>
        <dbReference type="ARBA" id="ARBA00022475"/>
    </source>
</evidence>
<evidence type="ECO:0000256" key="2">
    <source>
        <dbReference type="ARBA" id="ARBA00007069"/>
    </source>
</evidence>
<evidence type="ECO:0000256" key="5">
    <source>
        <dbReference type="ARBA" id="ARBA00022692"/>
    </source>
</evidence>
<evidence type="ECO:0000256" key="1">
    <source>
        <dbReference type="ARBA" id="ARBA00004651"/>
    </source>
</evidence>
<dbReference type="Gene3D" id="1.10.3720.10">
    <property type="entry name" value="MetI-like"/>
    <property type="match status" value="1"/>
</dbReference>
<dbReference type="AlphaFoldDB" id="A0A1B1URY7"/>
<evidence type="ECO:0000256" key="8">
    <source>
        <dbReference type="RuleBase" id="RU363032"/>
    </source>
</evidence>
<evidence type="ECO:0000256" key="7">
    <source>
        <dbReference type="ARBA" id="ARBA00023136"/>
    </source>
</evidence>
<organism evidence="10 11">
    <name type="scientific">Bradyrhizobium icense</name>
    <dbReference type="NCBI Taxonomy" id="1274631"/>
    <lineage>
        <taxon>Bacteria</taxon>
        <taxon>Pseudomonadati</taxon>
        <taxon>Pseudomonadota</taxon>
        <taxon>Alphaproteobacteria</taxon>
        <taxon>Hyphomicrobiales</taxon>
        <taxon>Nitrobacteraceae</taxon>
        <taxon>Bradyrhizobium</taxon>
    </lineage>
</organism>
<dbReference type="PANTHER" id="PTHR42929:SF5">
    <property type="entry name" value="ABC TRANSPORTER PERMEASE PROTEIN"/>
    <property type="match status" value="1"/>
</dbReference>
<keyword evidence="11" id="KW-1185">Reference proteome</keyword>
<feature type="transmembrane region" description="Helical" evidence="8">
    <location>
        <begin position="83"/>
        <end position="105"/>
    </location>
</feature>
<feature type="domain" description="ABC transmembrane type-1" evidence="9">
    <location>
        <begin position="51"/>
        <end position="257"/>
    </location>
</feature>
<keyword evidence="7 8" id="KW-0472">Membrane</keyword>
<keyword evidence="6 8" id="KW-1133">Transmembrane helix</keyword>
<reference evidence="10 11" key="1">
    <citation type="submission" date="2016-07" db="EMBL/GenBank/DDBJ databases">
        <title>Complete genome sequence of Bradyrhizobium icense LMTR 13T, a potential inoculant strain isolated from lima bean (Phaseolus lunatus) in Peru.</title>
        <authorList>
            <person name="Ormeno-Orrillo E."/>
            <person name="Duran D."/>
            <person name="Rogel M.A."/>
            <person name="Rey L."/>
            <person name="Imperial J."/>
            <person name="Ruiz-Argueso T."/>
            <person name="Martinez-Romero E."/>
        </authorList>
    </citation>
    <scope>NUCLEOTIDE SEQUENCE [LARGE SCALE GENOMIC DNA]</scope>
    <source>
        <strain evidence="10 11">LMTR 13</strain>
    </source>
</reference>
<evidence type="ECO:0000313" key="11">
    <source>
        <dbReference type="Proteomes" id="UP000092839"/>
    </source>
</evidence>
<dbReference type="KEGG" id="bic:LMTR13_14060"/>
<feature type="transmembrane region" description="Helical" evidence="8">
    <location>
        <begin position="50"/>
        <end position="71"/>
    </location>
</feature>
<keyword evidence="4" id="KW-1003">Cell membrane</keyword>
<evidence type="ECO:0000313" key="10">
    <source>
        <dbReference type="EMBL" id="ANW05549.1"/>
    </source>
</evidence>
<dbReference type="STRING" id="1274631.LMTR13_14060"/>
<dbReference type="GO" id="GO:0055085">
    <property type="term" value="P:transmembrane transport"/>
    <property type="evidence" value="ECO:0007669"/>
    <property type="project" value="InterPro"/>
</dbReference>
<accession>A0A1B1URY7</accession>
<evidence type="ECO:0000256" key="6">
    <source>
        <dbReference type="ARBA" id="ARBA00022989"/>
    </source>
</evidence>
<dbReference type="Proteomes" id="UP000092839">
    <property type="component" value="Chromosome"/>
</dbReference>
<keyword evidence="3 8" id="KW-0813">Transport</keyword>
<proteinExistence type="inferred from homology"/>
<dbReference type="SUPFAM" id="SSF161098">
    <property type="entry name" value="MetI-like"/>
    <property type="match status" value="1"/>
</dbReference>
<dbReference type="EMBL" id="CP016428">
    <property type="protein sequence ID" value="ANW05549.1"/>
    <property type="molecule type" value="Genomic_DNA"/>
</dbReference>
<feature type="transmembrane region" description="Helical" evidence="8">
    <location>
        <begin position="137"/>
        <end position="157"/>
    </location>
</feature>
<dbReference type="CDD" id="cd06261">
    <property type="entry name" value="TM_PBP2"/>
    <property type="match status" value="1"/>
</dbReference>
<gene>
    <name evidence="10" type="ORF">LMTR13_14060</name>
</gene>
<keyword evidence="5 8" id="KW-0812">Transmembrane</keyword>